<dbReference type="EMBL" id="MBLM01000025">
    <property type="protein sequence ID" value="OHV44169.1"/>
    <property type="molecule type" value="Genomic_DNA"/>
</dbReference>
<feature type="transmembrane region" description="Helical" evidence="5">
    <location>
        <begin position="170"/>
        <end position="189"/>
    </location>
</feature>
<dbReference type="InterPro" id="IPR036259">
    <property type="entry name" value="MFS_trans_sf"/>
</dbReference>
<feature type="transmembrane region" description="Helical" evidence="5">
    <location>
        <begin position="299"/>
        <end position="318"/>
    </location>
</feature>
<feature type="transmembrane region" description="Helical" evidence="5">
    <location>
        <begin position="21"/>
        <end position="41"/>
    </location>
</feature>
<evidence type="ECO:0000256" key="2">
    <source>
        <dbReference type="ARBA" id="ARBA00022692"/>
    </source>
</evidence>
<feature type="transmembrane region" description="Helical" evidence="5">
    <location>
        <begin position="402"/>
        <end position="421"/>
    </location>
</feature>
<dbReference type="Pfam" id="PF07690">
    <property type="entry name" value="MFS_1"/>
    <property type="match status" value="1"/>
</dbReference>
<feature type="transmembrane region" description="Helical" evidence="5">
    <location>
        <begin position="210"/>
        <end position="227"/>
    </location>
</feature>
<evidence type="ECO:0000256" key="5">
    <source>
        <dbReference type="SAM" id="Phobius"/>
    </source>
</evidence>
<organism evidence="7 8">
    <name type="scientific">Parafrankia colletiae</name>
    <dbReference type="NCBI Taxonomy" id="573497"/>
    <lineage>
        <taxon>Bacteria</taxon>
        <taxon>Bacillati</taxon>
        <taxon>Actinomycetota</taxon>
        <taxon>Actinomycetes</taxon>
        <taxon>Frankiales</taxon>
        <taxon>Frankiaceae</taxon>
        <taxon>Parafrankia</taxon>
    </lineage>
</organism>
<reference evidence="8" key="1">
    <citation type="submission" date="2016-07" db="EMBL/GenBank/DDBJ databases">
        <title>Sequence Frankia sp. strain CcI1.17.</title>
        <authorList>
            <person name="Ghodhbane-Gtari F."/>
            <person name="Swanson E."/>
            <person name="Gueddou A."/>
            <person name="Morris K."/>
            <person name="Hezbri K."/>
            <person name="Ktari A."/>
            <person name="Nouioui I."/>
            <person name="Abebe-Akele F."/>
            <person name="Simpson S."/>
            <person name="Thomas K."/>
            <person name="Gtari M."/>
            <person name="Tisa L.S."/>
            <person name="Hurst S."/>
        </authorList>
    </citation>
    <scope>NUCLEOTIDE SEQUENCE [LARGE SCALE GENOMIC DNA]</scope>
    <source>
        <strain evidence="8">Cc1.17</strain>
    </source>
</reference>
<feature type="transmembrane region" description="Helical" evidence="5">
    <location>
        <begin position="356"/>
        <end position="381"/>
    </location>
</feature>
<dbReference type="RefSeq" id="WP_071082635.1">
    <property type="nucleotide sequence ID" value="NZ_MBLM01000025.1"/>
</dbReference>
<keyword evidence="8" id="KW-1185">Reference proteome</keyword>
<keyword evidence="2 5" id="KW-0812">Transmembrane</keyword>
<feature type="transmembrane region" description="Helical" evidence="5">
    <location>
        <begin position="142"/>
        <end position="164"/>
    </location>
</feature>
<dbReference type="InterPro" id="IPR011701">
    <property type="entry name" value="MFS"/>
</dbReference>
<dbReference type="AlphaFoldDB" id="A0A1S1REJ8"/>
<dbReference type="OrthoDB" id="9778875at2"/>
<dbReference type="PANTHER" id="PTHR23501:SF154">
    <property type="entry name" value="MULTIDRUG-EFFLUX TRANSPORTER RV1634-RELATED"/>
    <property type="match status" value="1"/>
</dbReference>
<feature type="transmembrane region" description="Helical" evidence="5">
    <location>
        <begin position="53"/>
        <end position="74"/>
    </location>
</feature>
<dbReference type="GO" id="GO:0022857">
    <property type="term" value="F:transmembrane transporter activity"/>
    <property type="evidence" value="ECO:0007669"/>
    <property type="project" value="InterPro"/>
</dbReference>
<dbReference type="PANTHER" id="PTHR23501">
    <property type="entry name" value="MAJOR FACILITATOR SUPERFAMILY"/>
    <property type="match status" value="1"/>
</dbReference>
<dbReference type="Proteomes" id="UP000179627">
    <property type="component" value="Unassembled WGS sequence"/>
</dbReference>
<proteinExistence type="predicted"/>
<evidence type="ECO:0000256" key="1">
    <source>
        <dbReference type="ARBA" id="ARBA00004651"/>
    </source>
</evidence>
<evidence type="ECO:0000313" key="8">
    <source>
        <dbReference type="Proteomes" id="UP000179627"/>
    </source>
</evidence>
<comment type="caution">
    <text evidence="7">The sequence shown here is derived from an EMBL/GenBank/DDBJ whole genome shotgun (WGS) entry which is preliminary data.</text>
</comment>
<protein>
    <submittedName>
        <fullName evidence="7">Multidrug MFS transporter</fullName>
    </submittedName>
</protein>
<feature type="transmembrane region" description="Helical" evidence="5">
    <location>
        <begin position="261"/>
        <end position="279"/>
    </location>
</feature>
<accession>A0A1S1REJ8</accession>
<evidence type="ECO:0000313" key="7">
    <source>
        <dbReference type="EMBL" id="OHV44169.1"/>
    </source>
</evidence>
<sequence>MPSGDAREATPWDPRLRGLTLGLVSTVTLIAFEAMAVITVLPDVAEDLSGLSLYGWTTSGFFLGLLLGVVIAGAETDRVGAVRPFTVGLSLFGAGLAVAAVSPSMEVLVAGRILQGLGGGAVPAVLYATIGRAYPESQRPRMFAVTSTAWVVPGLVGPVAAALVAEHAGWRWVFGGLVPLVLVSGALTVRALARLGPPTTVDVGAASGRLVAALRVSVGAGLMLAGLTSRSPFGLAAIVAGACLAYRPLRTLLPEGTLRARRGLAAAVAARGLLTFAFFGADTFVPLAVTAGRDESTTMASVAVTAATVTWTSGSWMQARLAGRVPGRDLIRFGLLLVAGGTAGFALVLVDPVPLGVAIACWAAAGFGIGLAYSPIVTLVLAETPPERHGTASTSVTLSDNLGTVFGTGLGGVAVAASEAASGTPDAGLAVVFPLAAAVAVLGAVVARRAPARVFPAVSG</sequence>
<evidence type="ECO:0000256" key="3">
    <source>
        <dbReference type="ARBA" id="ARBA00022989"/>
    </source>
</evidence>
<feature type="transmembrane region" description="Helical" evidence="5">
    <location>
        <begin position="81"/>
        <end position="101"/>
    </location>
</feature>
<evidence type="ECO:0000256" key="4">
    <source>
        <dbReference type="ARBA" id="ARBA00023136"/>
    </source>
</evidence>
<gene>
    <name evidence="7" type="ORF">CC117_10525</name>
</gene>
<evidence type="ECO:0000259" key="6">
    <source>
        <dbReference type="PROSITE" id="PS50850"/>
    </source>
</evidence>
<dbReference type="InterPro" id="IPR020846">
    <property type="entry name" value="MFS_dom"/>
</dbReference>
<keyword evidence="3 5" id="KW-1133">Transmembrane helix</keyword>
<dbReference type="GO" id="GO:0005886">
    <property type="term" value="C:plasma membrane"/>
    <property type="evidence" value="ECO:0007669"/>
    <property type="project" value="UniProtKB-SubCell"/>
</dbReference>
<feature type="transmembrane region" description="Helical" evidence="5">
    <location>
        <begin position="113"/>
        <end position="130"/>
    </location>
</feature>
<name>A0A1S1REJ8_9ACTN</name>
<dbReference type="Gene3D" id="1.20.1250.20">
    <property type="entry name" value="MFS general substrate transporter like domains"/>
    <property type="match status" value="2"/>
</dbReference>
<dbReference type="SUPFAM" id="SSF103473">
    <property type="entry name" value="MFS general substrate transporter"/>
    <property type="match status" value="1"/>
</dbReference>
<keyword evidence="4 5" id="KW-0472">Membrane</keyword>
<feature type="transmembrane region" description="Helical" evidence="5">
    <location>
        <begin position="427"/>
        <end position="447"/>
    </location>
</feature>
<comment type="subcellular location">
    <subcellularLocation>
        <location evidence="1">Cell membrane</location>
        <topology evidence="1">Multi-pass membrane protein</topology>
    </subcellularLocation>
</comment>
<dbReference type="PROSITE" id="PS50850">
    <property type="entry name" value="MFS"/>
    <property type="match status" value="1"/>
</dbReference>
<feature type="domain" description="Major facilitator superfamily (MFS) profile" evidence="6">
    <location>
        <begin position="19"/>
        <end position="455"/>
    </location>
</feature>
<feature type="transmembrane region" description="Helical" evidence="5">
    <location>
        <begin position="233"/>
        <end position="249"/>
    </location>
</feature>
<feature type="transmembrane region" description="Helical" evidence="5">
    <location>
        <begin position="330"/>
        <end position="350"/>
    </location>
</feature>